<feature type="compositionally biased region" description="Gly residues" evidence="1">
    <location>
        <begin position="113"/>
        <end position="123"/>
    </location>
</feature>
<proteinExistence type="predicted"/>
<reference evidence="2 3" key="1">
    <citation type="submission" date="2017-04" db="EMBL/GenBank/DDBJ databases">
        <title>The new phylogeny of genus Mycobacterium.</title>
        <authorList>
            <person name="Tortoli E."/>
            <person name="Trovato A."/>
            <person name="Cirillo D.M."/>
        </authorList>
    </citation>
    <scope>NUCLEOTIDE SEQUENCE [LARGE SCALE GENOMIC DNA]</scope>
    <source>
        <strain evidence="2 3">TBL 1200985</strain>
    </source>
</reference>
<comment type="caution">
    <text evidence="2">The sequence shown here is derived from an EMBL/GenBank/DDBJ whole genome shotgun (WGS) entry which is preliminary data.</text>
</comment>
<evidence type="ECO:0000313" key="3">
    <source>
        <dbReference type="Proteomes" id="UP000193247"/>
    </source>
</evidence>
<gene>
    <name evidence="2" type="ORF">B8W66_00050</name>
</gene>
<feature type="compositionally biased region" description="Low complexity" evidence="1">
    <location>
        <begin position="36"/>
        <end position="53"/>
    </location>
</feature>
<feature type="compositionally biased region" description="Pro residues" evidence="1">
    <location>
        <begin position="102"/>
        <end position="111"/>
    </location>
</feature>
<evidence type="ECO:0000313" key="2">
    <source>
        <dbReference type="EMBL" id="OSC42856.1"/>
    </source>
</evidence>
<dbReference type="EMBL" id="NCXP01000001">
    <property type="protein sequence ID" value="OSC42856.1"/>
    <property type="molecule type" value="Genomic_DNA"/>
</dbReference>
<dbReference type="STRING" id="1430326.B8W66_00050"/>
<feature type="compositionally biased region" description="Basic residues" evidence="1">
    <location>
        <begin position="1"/>
        <end position="13"/>
    </location>
</feature>
<organism evidence="2 3">
    <name type="scientific">Mycobacterium decipiens</name>
    <dbReference type="NCBI Taxonomy" id="1430326"/>
    <lineage>
        <taxon>Bacteria</taxon>
        <taxon>Bacillati</taxon>
        <taxon>Actinomycetota</taxon>
        <taxon>Actinomycetes</taxon>
        <taxon>Mycobacteriales</taxon>
        <taxon>Mycobacteriaceae</taxon>
        <taxon>Mycobacterium</taxon>
    </lineage>
</organism>
<dbReference type="Proteomes" id="UP000193247">
    <property type="component" value="Unassembled WGS sequence"/>
</dbReference>
<keyword evidence="3" id="KW-1185">Reference proteome</keyword>
<accession>A0A1X2LZZ2</accession>
<name>A0A1X2LZZ2_9MYCO</name>
<protein>
    <submittedName>
        <fullName evidence="2">Uncharacterized protein</fullName>
    </submittedName>
</protein>
<sequence length="123" mass="12101">MTGARLRWHRCGRPHLPTTQHTKPRPGPQVVGNSGADGPQPGAPPASGANPAARVPPALPTVPAKPNAPAPRPSLCTGPSAGSPCCSVGLSTRTALSSPRRTLPPPPPPPTGSGRGGGGIAGT</sequence>
<dbReference type="AlphaFoldDB" id="A0A1X2LZZ2"/>
<feature type="region of interest" description="Disordered" evidence="1">
    <location>
        <begin position="1"/>
        <end position="123"/>
    </location>
</feature>
<evidence type="ECO:0000256" key="1">
    <source>
        <dbReference type="SAM" id="MobiDB-lite"/>
    </source>
</evidence>